<feature type="domain" description="FZ" evidence="8">
    <location>
        <begin position="32"/>
        <end position="149"/>
    </location>
</feature>
<reference evidence="9 10" key="1">
    <citation type="submission" date="2022-12" db="EMBL/GenBank/DDBJ databases">
        <title>Chromosome-level genome of Tegillarca granosa.</title>
        <authorList>
            <person name="Kim J."/>
        </authorList>
    </citation>
    <scope>NUCLEOTIDE SEQUENCE [LARGE SCALE GENOMIC DNA]</scope>
    <source>
        <strain evidence="9">Teg-2019</strain>
        <tissue evidence="9">Adductor muscle</tissue>
    </source>
</reference>
<accession>A0ABQ9FVP2</accession>
<name>A0ABQ9FVP2_TEGGR</name>
<sequence length="440" mass="49732">MADIWRRLYFTYWILSCCVLVFKNGHCQLSEFSNGKCEPMRVKFCENLPYNETILPNALNENDQDQIALQLDTQYRPLVNIECSDQLIPLLCFVYVPVCTVMAKPIPPCRKICMQAKAGCEKIVNNFGFPWPDVLKCENFPISGLCVGENYTSSSDITTSADQNNSVTPKLPNQPDQTSDVTVLENVQMLIDVGPATVSSIAVDWLTNKLFWLESYPSRVRVSDLDGHNPTTLLSKGLGDAKSMVIDPKEGCLFWLVWVGDLYSRSATIEKLDLKTKKHTVIFNITQDIIPNMGRPVDMAADLKNKRLYWVDARSESIQKIDYHGKNFEVMIKGGKYLREPQSIALFGQHIYWSDRESQSVFKALIGKGGKVETLKTLTASPALEVKVFHQYAQPSAVAPYNVTLIPSSAVSGYKQTFYYRLFSVIFLSMIIRYVYVDVS</sequence>
<dbReference type="SUPFAM" id="SSF63501">
    <property type="entry name" value="Frizzled cysteine-rich domain"/>
    <property type="match status" value="1"/>
</dbReference>
<evidence type="ECO:0000256" key="5">
    <source>
        <dbReference type="SAM" id="MobiDB-lite"/>
    </source>
</evidence>
<dbReference type="InterPro" id="IPR036790">
    <property type="entry name" value="Frizzled_dom_sf"/>
</dbReference>
<feature type="signal peptide" evidence="7">
    <location>
        <begin position="1"/>
        <end position="29"/>
    </location>
</feature>
<evidence type="ECO:0000256" key="1">
    <source>
        <dbReference type="ARBA" id="ARBA00022473"/>
    </source>
</evidence>
<dbReference type="SMART" id="SM00063">
    <property type="entry name" value="FRI"/>
    <property type="match status" value="1"/>
</dbReference>
<feature type="region of interest" description="Disordered" evidence="5">
    <location>
        <begin position="157"/>
        <end position="178"/>
    </location>
</feature>
<gene>
    <name evidence="9" type="ORF">KUTeg_002408</name>
</gene>
<keyword evidence="2 3" id="KW-1015">Disulfide bond</keyword>
<feature type="repeat" description="LDL-receptor class B" evidence="4">
    <location>
        <begin position="306"/>
        <end position="350"/>
    </location>
</feature>
<dbReference type="InterPro" id="IPR015526">
    <property type="entry name" value="Frizzled/SFRP"/>
</dbReference>
<dbReference type="Gene3D" id="1.10.2000.10">
    <property type="entry name" value="Frizzled cysteine-rich domain"/>
    <property type="match status" value="1"/>
</dbReference>
<dbReference type="InterPro" id="IPR020067">
    <property type="entry name" value="Frizzled_dom"/>
</dbReference>
<comment type="caution">
    <text evidence="9">The sequence shown here is derived from an EMBL/GenBank/DDBJ whole genome shotgun (WGS) entry which is preliminary data.</text>
</comment>
<feature type="chain" id="PRO_5045475519" description="FZ domain-containing protein" evidence="7">
    <location>
        <begin position="30"/>
        <end position="440"/>
    </location>
</feature>
<dbReference type="PANTHER" id="PTHR11309">
    <property type="entry name" value="FRIZZLED"/>
    <property type="match status" value="1"/>
</dbReference>
<organism evidence="9 10">
    <name type="scientific">Tegillarca granosa</name>
    <name type="common">Malaysian cockle</name>
    <name type="synonym">Anadara granosa</name>
    <dbReference type="NCBI Taxonomy" id="220873"/>
    <lineage>
        <taxon>Eukaryota</taxon>
        <taxon>Metazoa</taxon>
        <taxon>Spiralia</taxon>
        <taxon>Lophotrochozoa</taxon>
        <taxon>Mollusca</taxon>
        <taxon>Bivalvia</taxon>
        <taxon>Autobranchia</taxon>
        <taxon>Pteriomorphia</taxon>
        <taxon>Arcoida</taxon>
        <taxon>Arcoidea</taxon>
        <taxon>Arcidae</taxon>
        <taxon>Tegillarca</taxon>
    </lineage>
</organism>
<dbReference type="PANTHER" id="PTHR11309:SF47">
    <property type="entry name" value="FRIZZLED"/>
    <property type="match status" value="1"/>
</dbReference>
<keyword evidence="7" id="KW-0732">Signal</keyword>
<evidence type="ECO:0000259" key="8">
    <source>
        <dbReference type="PROSITE" id="PS50038"/>
    </source>
</evidence>
<dbReference type="InterPro" id="IPR011042">
    <property type="entry name" value="6-blade_b-propeller_TolB-like"/>
</dbReference>
<keyword evidence="6" id="KW-0472">Membrane</keyword>
<comment type="caution">
    <text evidence="3">Lacks conserved residue(s) required for the propagation of feature annotation.</text>
</comment>
<feature type="repeat" description="LDL-receptor class B" evidence="4">
    <location>
        <begin position="208"/>
        <end position="250"/>
    </location>
</feature>
<proteinExistence type="predicted"/>
<dbReference type="Pfam" id="PF00058">
    <property type="entry name" value="Ldl_recept_b"/>
    <property type="match status" value="1"/>
</dbReference>
<dbReference type="PROSITE" id="PS51120">
    <property type="entry name" value="LDLRB"/>
    <property type="match status" value="2"/>
</dbReference>
<feature type="transmembrane region" description="Helical" evidence="6">
    <location>
        <begin position="418"/>
        <end position="436"/>
    </location>
</feature>
<dbReference type="Proteomes" id="UP001217089">
    <property type="component" value="Unassembled WGS sequence"/>
</dbReference>
<evidence type="ECO:0000256" key="2">
    <source>
        <dbReference type="ARBA" id="ARBA00023157"/>
    </source>
</evidence>
<protein>
    <recommendedName>
        <fullName evidence="8">FZ domain-containing protein</fullName>
    </recommendedName>
</protein>
<dbReference type="Pfam" id="PF01392">
    <property type="entry name" value="Fz"/>
    <property type="match status" value="1"/>
</dbReference>
<evidence type="ECO:0000256" key="6">
    <source>
        <dbReference type="SAM" id="Phobius"/>
    </source>
</evidence>
<keyword evidence="1" id="KW-0217">Developmental protein</keyword>
<evidence type="ECO:0000313" key="9">
    <source>
        <dbReference type="EMBL" id="KAJ8320821.1"/>
    </source>
</evidence>
<dbReference type="SUPFAM" id="SSF63825">
    <property type="entry name" value="YWTD domain"/>
    <property type="match status" value="1"/>
</dbReference>
<evidence type="ECO:0000256" key="3">
    <source>
        <dbReference type="PROSITE-ProRule" id="PRU00090"/>
    </source>
</evidence>
<dbReference type="SMART" id="SM00135">
    <property type="entry name" value="LY"/>
    <property type="match status" value="4"/>
</dbReference>
<feature type="disulfide bond" evidence="3">
    <location>
        <begin position="113"/>
        <end position="137"/>
    </location>
</feature>
<dbReference type="Gene3D" id="2.120.10.30">
    <property type="entry name" value="TolB, C-terminal domain"/>
    <property type="match status" value="1"/>
</dbReference>
<keyword evidence="6" id="KW-1133">Transmembrane helix</keyword>
<evidence type="ECO:0000313" key="10">
    <source>
        <dbReference type="Proteomes" id="UP001217089"/>
    </source>
</evidence>
<dbReference type="InterPro" id="IPR000033">
    <property type="entry name" value="LDLR_classB_rpt"/>
</dbReference>
<dbReference type="EMBL" id="JARBDR010000141">
    <property type="protein sequence ID" value="KAJ8320821.1"/>
    <property type="molecule type" value="Genomic_DNA"/>
</dbReference>
<dbReference type="PROSITE" id="PS50038">
    <property type="entry name" value="FZ"/>
    <property type="match status" value="1"/>
</dbReference>
<evidence type="ECO:0000256" key="7">
    <source>
        <dbReference type="SAM" id="SignalP"/>
    </source>
</evidence>
<keyword evidence="10" id="KW-1185">Reference proteome</keyword>
<feature type="compositionally biased region" description="Polar residues" evidence="5">
    <location>
        <begin position="157"/>
        <end position="168"/>
    </location>
</feature>
<evidence type="ECO:0000256" key="4">
    <source>
        <dbReference type="PROSITE-ProRule" id="PRU00461"/>
    </source>
</evidence>
<keyword evidence="6" id="KW-0812">Transmembrane</keyword>